<reference evidence="2 3" key="1">
    <citation type="submission" date="2018-02" db="EMBL/GenBank/DDBJ databases">
        <title>The genomes of Aspergillus section Nigri reveals drivers in fungal speciation.</title>
        <authorList>
            <consortium name="DOE Joint Genome Institute"/>
            <person name="Vesth T.C."/>
            <person name="Nybo J."/>
            <person name="Theobald S."/>
            <person name="Brandl J."/>
            <person name="Frisvad J.C."/>
            <person name="Nielsen K.F."/>
            <person name="Lyhne E.K."/>
            <person name="Kogle M.E."/>
            <person name="Kuo A."/>
            <person name="Riley R."/>
            <person name="Clum A."/>
            <person name="Nolan M."/>
            <person name="Lipzen A."/>
            <person name="Salamov A."/>
            <person name="Henrissat B."/>
            <person name="Wiebenga A."/>
            <person name="De vries R.P."/>
            <person name="Grigoriev I.V."/>
            <person name="Mortensen U.H."/>
            <person name="Andersen M.R."/>
            <person name="Baker S.E."/>
        </authorList>
    </citation>
    <scope>NUCLEOTIDE SEQUENCE [LARGE SCALE GENOMIC DNA]</scope>
    <source>
        <strain evidence="2 3">CBS 115571</strain>
    </source>
</reference>
<proteinExistence type="predicted"/>
<dbReference type="OMA" id="MAYGHNA"/>
<evidence type="ECO:0000256" key="1">
    <source>
        <dbReference type="SAM" id="MobiDB-lite"/>
    </source>
</evidence>
<feature type="region of interest" description="Disordered" evidence="1">
    <location>
        <begin position="160"/>
        <end position="256"/>
    </location>
</feature>
<evidence type="ECO:0000313" key="2">
    <source>
        <dbReference type="EMBL" id="PYI16502.1"/>
    </source>
</evidence>
<dbReference type="EMBL" id="KZ825168">
    <property type="protein sequence ID" value="PYI16502.1"/>
    <property type="molecule type" value="Genomic_DNA"/>
</dbReference>
<feature type="compositionally biased region" description="Low complexity" evidence="1">
    <location>
        <begin position="1"/>
        <end position="13"/>
    </location>
</feature>
<dbReference type="AlphaFoldDB" id="A0A2V5H3M2"/>
<feature type="region of interest" description="Disordered" evidence="1">
    <location>
        <begin position="1"/>
        <end position="21"/>
    </location>
</feature>
<organism evidence="2 3">
    <name type="scientific">Aspergillus violaceofuscus (strain CBS 115571)</name>
    <dbReference type="NCBI Taxonomy" id="1450538"/>
    <lineage>
        <taxon>Eukaryota</taxon>
        <taxon>Fungi</taxon>
        <taxon>Dikarya</taxon>
        <taxon>Ascomycota</taxon>
        <taxon>Pezizomycotina</taxon>
        <taxon>Eurotiomycetes</taxon>
        <taxon>Eurotiomycetidae</taxon>
        <taxon>Eurotiales</taxon>
        <taxon>Aspergillaceae</taxon>
        <taxon>Aspergillus</taxon>
    </lineage>
</organism>
<evidence type="ECO:0000313" key="3">
    <source>
        <dbReference type="Proteomes" id="UP000249829"/>
    </source>
</evidence>
<feature type="compositionally biased region" description="Low complexity" evidence="1">
    <location>
        <begin position="103"/>
        <end position="125"/>
    </location>
</feature>
<dbReference type="STRING" id="1450538.A0A2V5H3M2"/>
<dbReference type="Proteomes" id="UP000249829">
    <property type="component" value="Unassembled WGS sequence"/>
</dbReference>
<protein>
    <submittedName>
        <fullName evidence="2">Uncharacterized protein</fullName>
    </submittedName>
</protein>
<feature type="region of interest" description="Disordered" evidence="1">
    <location>
        <begin position="96"/>
        <end position="131"/>
    </location>
</feature>
<feature type="compositionally biased region" description="Low complexity" evidence="1">
    <location>
        <begin position="190"/>
        <end position="226"/>
    </location>
</feature>
<feature type="compositionally biased region" description="Gly residues" evidence="1">
    <location>
        <begin position="173"/>
        <end position="189"/>
    </location>
</feature>
<gene>
    <name evidence="2" type="ORF">BO99DRAFT_218709</name>
</gene>
<name>A0A2V5H3M2_ASPV1</name>
<accession>A0A2V5H3M2</accession>
<sequence length="269" mass="27750">MNPNANRPTTTNTHYQTSLEQDKRLRSRIREERHAALCVLLDRELLTVQALAAQESIPQTRRRFLAKLLSPEDPDTAASLQGDRFVIQHPMRLGSVSGGGASRSGTASPAAAAAAGASPATPSGGDYDEDDRRLRIGVGIGGPITTTGLIVPRQVEEVYETDEAGWRRPPPGGGAERFGAGGGGGGSGTNRGSPAAAGSSVSSPAGRTKAGTTSNSSSVAATAGSTPDRQRRGIKGRSQRERERERGRARRGLVGGAGAAASIFGASLT</sequence>
<keyword evidence="3" id="KW-1185">Reference proteome</keyword>